<protein>
    <submittedName>
        <fullName evidence="2">Glycerophosphodiester phosphodiesterase</fullName>
    </submittedName>
</protein>
<dbReference type="SUPFAM" id="SSF51695">
    <property type="entry name" value="PLC-like phosphodiesterases"/>
    <property type="match status" value="1"/>
</dbReference>
<gene>
    <name evidence="2" type="ORF">I8U20_02430</name>
</gene>
<proteinExistence type="predicted"/>
<evidence type="ECO:0000259" key="1">
    <source>
        <dbReference type="PROSITE" id="PS51704"/>
    </source>
</evidence>
<dbReference type="Proteomes" id="UP000633619">
    <property type="component" value="Unassembled WGS sequence"/>
</dbReference>
<dbReference type="RefSeq" id="WP_181730860.1">
    <property type="nucleotide sequence ID" value="NZ_JACEIR010000001.1"/>
</dbReference>
<evidence type="ECO:0000313" key="2">
    <source>
        <dbReference type="EMBL" id="MBH8594178.1"/>
    </source>
</evidence>
<dbReference type="Pfam" id="PF03009">
    <property type="entry name" value="GDPD"/>
    <property type="match status" value="1"/>
</dbReference>
<dbReference type="PANTHER" id="PTHR46211:SF1">
    <property type="entry name" value="GLYCEROPHOSPHODIESTER PHOSPHODIESTERASE, CYTOPLASMIC"/>
    <property type="match status" value="1"/>
</dbReference>
<name>A0A8I1DBB1_THEIN</name>
<dbReference type="GO" id="GO:0008081">
    <property type="term" value="F:phosphoric diester hydrolase activity"/>
    <property type="evidence" value="ECO:0007669"/>
    <property type="project" value="InterPro"/>
</dbReference>
<dbReference type="InterPro" id="IPR030395">
    <property type="entry name" value="GP_PDE_dom"/>
</dbReference>
<keyword evidence="3" id="KW-1185">Reference proteome</keyword>
<sequence>MSLTKVFAHRGFSGAAPENTLSAFEKAVEAKSDGVELDVHLSRDGHVIVMHDETVDRTTDGTGWIKDMTLAELKQLDSGSWFHPSFQNEPVPTLGEVLERLEGAFVEINIELKNGIIRYPGLEQKVIAEVERFQVQDRVILSSFRHDSLLAVKQARPDMQTGALYVCGMVDPWVYAKYLGVDAVHPYHRAVTAEMIDGCHRHGIRVRPYTVNEEEEMKRLVEAGADAVITNDPDRMRKLLSSKKK</sequence>
<comment type="caution">
    <text evidence="2">The sequence shown here is derived from an EMBL/GenBank/DDBJ whole genome shotgun (WGS) entry which is preliminary data.</text>
</comment>
<reference evidence="2 3" key="1">
    <citation type="submission" date="2020-12" db="EMBL/GenBank/DDBJ databases">
        <title>WGS of Thermoactinomyces spp.</title>
        <authorList>
            <person name="Cheng K."/>
        </authorList>
    </citation>
    <scope>NUCLEOTIDE SEQUENCE [LARGE SCALE GENOMIC DNA]</scope>
    <source>
        <strain evidence="3">CICC 10671\DSM 43846</strain>
    </source>
</reference>
<dbReference type="Gene3D" id="3.20.20.190">
    <property type="entry name" value="Phosphatidylinositol (PI) phosphodiesterase"/>
    <property type="match status" value="1"/>
</dbReference>
<dbReference type="PROSITE" id="PS51704">
    <property type="entry name" value="GP_PDE"/>
    <property type="match status" value="1"/>
</dbReference>
<evidence type="ECO:0000313" key="3">
    <source>
        <dbReference type="Proteomes" id="UP000633619"/>
    </source>
</evidence>
<dbReference type="CDD" id="cd08563">
    <property type="entry name" value="GDPD_TtGDE_like"/>
    <property type="match status" value="1"/>
</dbReference>
<accession>A0A8I1DBB1</accession>
<organism evidence="2 3">
    <name type="scientific">Thermoactinomyces intermedius</name>
    <dbReference type="NCBI Taxonomy" id="2024"/>
    <lineage>
        <taxon>Bacteria</taxon>
        <taxon>Bacillati</taxon>
        <taxon>Bacillota</taxon>
        <taxon>Bacilli</taxon>
        <taxon>Bacillales</taxon>
        <taxon>Thermoactinomycetaceae</taxon>
        <taxon>Thermoactinomyces</taxon>
    </lineage>
</organism>
<feature type="domain" description="GP-PDE" evidence="1">
    <location>
        <begin position="4"/>
        <end position="240"/>
    </location>
</feature>
<dbReference type="InterPro" id="IPR017946">
    <property type="entry name" value="PLC-like_Pdiesterase_TIM-brl"/>
</dbReference>
<dbReference type="GO" id="GO:0006629">
    <property type="term" value="P:lipid metabolic process"/>
    <property type="evidence" value="ECO:0007669"/>
    <property type="project" value="InterPro"/>
</dbReference>
<dbReference type="PANTHER" id="PTHR46211">
    <property type="entry name" value="GLYCEROPHOSPHORYL DIESTER PHOSPHODIESTERASE"/>
    <property type="match status" value="1"/>
</dbReference>
<dbReference type="AlphaFoldDB" id="A0A8I1DBB1"/>
<dbReference type="EMBL" id="JAECVW010000001">
    <property type="protein sequence ID" value="MBH8594178.1"/>
    <property type="molecule type" value="Genomic_DNA"/>
</dbReference>